<gene>
    <name evidence="8" type="ORF">B1992_09585</name>
</gene>
<feature type="transmembrane region" description="Helical" evidence="7">
    <location>
        <begin position="305"/>
        <end position="324"/>
    </location>
</feature>
<feature type="transmembrane region" description="Helical" evidence="7">
    <location>
        <begin position="198"/>
        <end position="219"/>
    </location>
</feature>
<dbReference type="PANTHER" id="PTHR32196">
    <property type="entry name" value="ABC TRANSPORTER PERMEASE PROTEIN YPHD-RELATED-RELATED"/>
    <property type="match status" value="1"/>
</dbReference>
<sequence>MERKDVPPAPASPPSAAPLPAARPPLSQRMLAHPLLWPLLALALLLLGNAVFNPGFLALQWRDGHLYGNLVDIANRAAPLALVSLGMTLVIAVRGLDISVGAVLAIAATVAAWSIARMQAGGAGDGLLPLLAAVICALGAATLCGLWNGLLVVKAGMQPIIATLILMVAGRGLAQLVADGQVLTIYYAPYAFLGNGFLLGLPFSLFVVAAVFAGLKLLLERTALGLFVRAIGHNPVAAHVAGVRARAITLALYVFCGFSAGLAGLLVSSNVASADANNAGQLLELDAILAVALGGGALAGGRFSLAGSLVGALIIQALTTTIYAAGVPPQVNLVVKALLVTAVLLLQSPRFRGQVRALVSRPAAGGGA</sequence>
<feature type="transmembrane region" description="Helical" evidence="7">
    <location>
        <begin position="35"/>
        <end position="61"/>
    </location>
</feature>
<feature type="transmembrane region" description="Helical" evidence="7">
    <location>
        <begin position="73"/>
        <end position="91"/>
    </location>
</feature>
<feature type="transmembrane region" description="Helical" evidence="7">
    <location>
        <begin position="98"/>
        <end position="116"/>
    </location>
</feature>
<evidence type="ECO:0000313" key="9">
    <source>
        <dbReference type="Proteomes" id="UP000462066"/>
    </source>
</evidence>
<keyword evidence="9" id="KW-1185">Reference proteome</keyword>
<feature type="transmembrane region" description="Helical" evidence="7">
    <location>
        <begin position="247"/>
        <end position="267"/>
    </location>
</feature>
<keyword evidence="5 7" id="KW-1133">Transmembrane helix</keyword>
<evidence type="ECO:0000256" key="1">
    <source>
        <dbReference type="ARBA" id="ARBA00004429"/>
    </source>
</evidence>
<protein>
    <submittedName>
        <fullName evidence="8">Sugar ABC transporter permease</fullName>
    </submittedName>
</protein>
<dbReference type="AlphaFoldDB" id="A0A7V8GLZ0"/>
<comment type="subcellular location">
    <subcellularLocation>
        <location evidence="1">Cell inner membrane</location>
        <topology evidence="1">Multi-pass membrane protein</topology>
    </subcellularLocation>
</comment>
<dbReference type="Pfam" id="PF02653">
    <property type="entry name" value="BPD_transp_2"/>
    <property type="match status" value="1"/>
</dbReference>
<comment type="similarity">
    <text evidence="2">Belongs to the binding-protein-dependent transport system permease family. AraH/RbsC subfamily.</text>
</comment>
<evidence type="ECO:0000256" key="6">
    <source>
        <dbReference type="ARBA" id="ARBA00023136"/>
    </source>
</evidence>
<evidence type="ECO:0000256" key="5">
    <source>
        <dbReference type="ARBA" id="ARBA00022989"/>
    </source>
</evidence>
<keyword evidence="6 7" id="KW-0472">Membrane</keyword>
<organism evidence="8 9">
    <name type="scientific">Pseudoxanthomonas broegbernensis</name>
    <dbReference type="NCBI Taxonomy" id="83619"/>
    <lineage>
        <taxon>Bacteria</taxon>
        <taxon>Pseudomonadati</taxon>
        <taxon>Pseudomonadota</taxon>
        <taxon>Gammaproteobacteria</taxon>
        <taxon>Lysobacterales</taxon>
        <taxon>Lysobacteraceae</taxon>
        <taxon>Pseudoxanthomonas</taxon>
    </lineage>
</organism>
<accession>A0A7V8GLZ0</accession>
<evidence type="ECO:0000256" key="3">
    <source>
        <dbReference type="ARBA" id="ARBA00022475"/>
    </source>
</evidence>
<dbReference type="InterPro" id="IPR001851">
    <property type="entry name" value="ABC_transp_permease"/>
</dbReference>
<dbReference type="EMBL" id="MWIP01000008">
    <property type="protein sequence ID" value="KAF1686173.1"/>
    <property type="molecule type" value="Genomic_DNA"/>
</dbReference>
<feature type="transmembrane region" description="Helical" evidence="7">
    <location>
        <begin position="128"/>
        <end position="153"/>
    </location>
</feature>
<keyword evidence="3" id="KW-1003">Cell membrane</keyword>
<evidence type="ECO:0000256" key="7">
    <source>
        <dbReference type="SAM" id="Phobius"/>
    </source>
</evidence>
<reference evidence="8 9" key="1">
    <citation type="submission" date="2017-10" db="EMBL/GenBank/DDBJ databases">
        <title>Whole genome sequencing of Pseudoxanthomonas broegbernensis DSM 12573(T).</title>
        <authorList>
            <person name="Kumar S."/>
            <person name="Bansal K."/>
            <person name="Kaur A."/>
            <person name="Patil P."/>
            <person name="Sharma S."/>
            <person name="Patil P.B."/>
        </authorList>
    </citation>
    <scope>NUCLEOTIDE SEQUENCE [LARGE SCALE GENOMIC DNA]</scope>
    <source>
        <strain evidence="8 9">DSM 12573</strain>
    </source>
</reference>
<name>A0A7V8GLZ0_9GAMM</name>
<evidence type="ECO:0000313" key="8">
    <source>
        <dbReference type="EMBL" id="KAF1686173.1"/>
    </source>
</evidence>
<proteinExistence type="inferred from homology"/>
<comment type="caution">
    <text evidence="8">The sequence shown here is derived from an EMBL/GenBank/DDBJ whole genome shotgun (WGS) entry which is preliminary data.</text>
</comment>
<feature type="transmembrane region" description="Helical" evidence="7">
    <location>
        <begin position="160"/>
        <end position="178"/>
    </location>
</feature>
<dbReference type="RefSeq" id="WP_162311267.1">
    <property type="nucleotide sequence ID" value="NZ_JACHGU010000001.1"/>
</dbReference>
<dbReference type="PANTHER" id="PTHR32196:SF19">
    <property type="entry name" value="GALACTOFURANOSE TRANSPORTER PERMEASE PROTEIN YTFT"/>
    <property type="match status" value="1"/>
</dbReference>
<dbReference type="Proteomes" id="UP000462066">
    <property type="component" value="Unassembled WGS sequence"/>
</dbReference>
<dbReference type="GO" id="GO:0022857">
    <property type="term" value="F:transmembrane transporter activity"/>
    <property type="evidence" value="ECO:0007669"/>
    <property type="project" value="InterPro"/>
</dbReference>
<evidence type="ECO:0000256" key="2">
    <source>
        <dbReference type="ARBA" id="ARBA00007942"/>
    </source>
</evidence>
<keyword evidence="4 7" id="KW-0812">Transmembrane</keyword>
<dbReference type="CDD" id="cd06579">
    <property type="entry name" value="TM_PBP1_transp_AraH_like"/>
    <property type="match status" value="1"/>
</dbReference>
<dbReference type="GO" id="GO:0005886">
    <property type="term" value="C:plasma membrane"/>
    <property type="evidence" value="ECO:0007669"/>
    <property type="project" value="UniProtKB-SubCell"/>
</dbReference>
<evidence type="ECO:0000256" key="4">
    <source>
        <dbReference type="ARBA" id="ARBA00022692"/>
    </source>
</evidence>